<gene>
    <name evidence="1" type="ORF">F5876DRAFT_35558</name>
</gene>
<sequence length="456" mass="50521">MFSSNSYPRFRSSLPKAIPLSSRTQIECMDSGLRSVAGASFLPSHIIELILSRRMVTKLILGNNTLSDDGCILLFTFLSSPLGRRYPISEISLNANRIGDRGLAAIAAYLVENTTLTELFLQDNLFTSDSNTVTQFTHAVNHSHLRVLSLTNNRSLNDDFCRLLFPALCSRYLCELHLSAIGLTHRSALYIAEYITSASRCRLQILKCNGNNLEFRGVRKIIRAIERANFGLTVVELYSNNITSGQDSEDTDDDPNGRTKTYSPDAWKNTEGLLKQVLGRNSHLKKETWREALQLLVYSRAILLHSKDPFNYDDFAHSSVSTAGFPFMHLPMEIQLYVLSFLSPTLSSSQRARIYTYASSSSTLPPLLPSLSSSSTSSAEPAVFSMCVPDPSVTMGITANLRASPVWALNNTFGDGGCAPGKCMGKKSLLCHLEKRRTAWLEQVGCLTYDPVTEMV</sequence>
<name>A0ACC1U8A6_9AGAR</name>
<proteinExistence type="predicted"/>
<organism evidence="1 2">
    <name type="scientific">Lentinula aff. lateritia</name>
    <dbReference type="NCBI Taxonomy" id="2804960"/>
    <lineage>
        <taxon>Eukaryota</taxon>
        <taxon>Fungi</taxon>
        <taxon>Dikarya</taxon>
        <taxon>Basidiomycota</taxon>
        <taxon>Agaricomycotina</taxon>
        <taxon>Agaricomycetes</taxon>
        <taxon>Agaricomycetidae</taxon>
        <taxon>Agaricales</taxon>
        <taxon>Marasmiineae</taxon>
        <taxon>Omphalotaceae</taxon>
        <taxon>Lentinula</taxon>
    </lineage>
</organism>
<comment type="caution">
    <text evidence="1">The sequence shown here is derived from an EMBL/GenBank/DDBJ whole genome shotgun (WGS) entry which is preliminary data.</text>
</comment>
<reference evidence="1" key="1">
    <citation type="submission" date="2022-09" db="EMBL/GenBank/DDBJ databases">
        <title>A Global Phylogenomic Analysis of the Shiitake Genus Lentinula.</title>
        <authorList>
            <consortium name="DOE Joint Genome Institute"/>
            <person name="Sierra-Patev S."/>
            <person name="Min B."/>
            <person name="Naranjo-Ortiz M."/>
            <person name="Looney B."/>
            <person name="Konkel Z."/>
            <person name="Slot J.C."/>
            <person name="Sakamoto Y."/>
            <person name="Steenwyk J.L."/>
            <person name="Rokas A."/>
            <person name="Carro J."/>
            <person name="Camarero S."/>
            <person name="Ferreira P."/>
            <person name="Molpeceres G."/>
            <person name="Ruiz-Duenas F.J."/>
            <person name="Serrano A."/>
            <person name="Henrissat B."/>
            <person name="Drula E."/>
            <person name="Hughes K.W."/>
            <person name="Mata J.L."/>
            <person name="Ishikawa N.K."/>
            <person name="Vargas-Isla R."/>
            <person name="Ushijima S."/>
            <person name="Smith C.A."/>
            <person name="Ahrendt S."/>
            <person name="Andreopoulos W."/>
            <person name="He G."/>
            <person name="Labutti K."/>
            <person name="Lipzen A."/>
            <person name="Ng V."/>
            <person name="Riley R."/>
            <person name="Sandor L."/>
            <person name="Barry K."/>
            <person name="Martinez A.T."/>
            <person name="Xiao Y."/>
            <person name="Gibbons J.G."/>
            <person name="Terashima K."/>
            <person name="Grigoriev I.V."/>
            <person name="Hibbett D.S."/>
        </authorList>
    </citation>
    <scope>NUCLEOTIDE SEQUENCE</scope>
    <source>
        <strain evidence="1">TMI1499</strain>
    </source>
</reference>
<protein>
    <submittedName>
        <fullName evidence="1">Uncharacterized protein</fullName>
    </submittedName>
</protein>
<evidence type="ECO:0000313" key="2">
    <source>
        <dbReference type="Proteomes" id="UP001163835"/>
    </source>
</evidence>
<dbReference type="EMBL" id="MU794998">
    <property type="protein sequence ID" value="KAJ3813257.1"/>
    <property type="molecule type" value="Genomic_DNA"/>
</dbReference>
<dbReference type="Proteomes" id="UP001163835">
    <property type="component" value="Unassembled WGS sequence"/>
</dbReference>
<accession>A0ACC1U8A6</accession>
<evidence type="ECO:0000313" key="1">
    <source>
        <dbReference type="EMBL" id="KAJ3813257.1"/>
    </source>
</evidence>
<keyword evidence="2" id="KW-1185">Reference proteome</keyword>